<dbReference type="SUPFAM" id="SSF90123">
    <property type="entry name" value="ABC transporter transmembrane region"/>
    <property type="match status" value="1"/>
</dbReference>
<gene>
    <name evidence="7" type="ORF">AAFC00_004431</name>
</gene>
<proteinExistence type="predicted"/>
<reference evidence="7 8" key="1">
    <citation type="submission" date="2024-07" db="EMBL/GenBank/DDBJ databases">
        <title>Draft sequence of the Neodothiora populina.</title>
        <authorList>
            <person name="Drown D.D."/>
            <person name="Schuette U.S."/>
            <person name="Buechlein A.B."/>
            <person name="Rusch D.R."/>
            <person name="Winton L.W."/>
            <person name="Adams G.A."/>
        </authorList>
    </citation>
    <scope>NUCLEOTIDE SEQUENCE [LARGE SCALE GENOMIC DNA]</scope>
    <source>
        <strain evidence="7 8">CPC 39397</strain>
    </source>
</reference>
<organism evidence="7 8">
    <name type="scientific">Neodothiora populina</name>
    <dbReference type="NCBI Taxonomy" id="2781224"/>
    <lineage>
        <taxon>Eukaryota</taxon>
        <taxon>Fungi</taxon>
        <taxon>Dikarya</taxon>
        <taxon>Ascomycota</taxon>
        <taxon>Pezizomycotina</taxon>
        <taxon>Dothideomycetes</taxon>
        <taxon>Dothideomycetidae</taxon>
        <taxon>Dothideales</taxon>
        <taxon>Dothioraceae</taxon>
        <taxon>Neodothiora</taxon>
    </lineage>
</organism>
<keyword evidence="1 6" id="KW-0812">Transmembrane</keyword>
<protein>
    <recommendedName>
        <fullName evidence="9">ABC transmembrane type-1 domain-containing protein</fullName>
    </recommendedName>
</protein>
<name>A0ABR3P1Y4_9PEZI</name>
<comment type="caution">
    <text evidence="7">The sequence shown here is derived from an EMBL/GenBank/DDBJ whole genome shotgun (WGS) entry which is preliminary data.</text>
</comment>
<evidence type="ECO:0000256" key="6">
    <source>
        <dbReference type="SAM" id="Phobius"/>
    </source>
</evidence>
<evidence type="ECO:0000256" key="3">
    <source>
        <dbReference type="ARBA" id="ARBA00022840"/>
    </source>
</evidence>
<dbReference type="EMBL" id="JBFMKM010000016">
    <property type="protein sequence ID" value="KAL1296802.1"/>
    <property type="molecule type" value="Genomic_DNA"/>
</dbReference>
<keyword evidence="3" id="KW-0067">ATP-binding</keyword>
<evidence type="ECO:0000313" key="8">
    <source>
        <dbReference type="Proteomes" id="UP001562354"/>
    </source>
</evidence>
<evidence type="ECO:0000256" key="5">
    <source>
        <dbReference type="ARBA" id="ARBA00023136"/>
    </source>
</evidence>
<dbReference type="PANTHER" id="PTHR24223:SF345">
    <property type="entry name" value="ABC MULTIDRUG TRANSPORTER (EUROFUNG)"/>
    <property type="match status" value="1"/>
</dbReference>
<keyword evidence="5 6" id="KW-0472">Membrane</keyword>
<keyword evidence="8" id="KW-1185">Reference proteome</keyword>
<dbReference type="PANTHER" id="PTHR24223">
    <property type="entry name" value="ATP-BINDING CASSETTE SUB-FAMILY C"/>
    <property type="match status" value="1"/>
</dbReference>
<evidence type="ECO:0000256" key="1">
    <source>
        <dbReference type="ARBA" id="ARBA00022692"/>
    </source>
</evidence>
<dbReference type="RefSeq" id="XP_069196484.1">
    <property type="nucleotide sequence ID" value="XM_069348165.1"/>
</dbReference>
<evidence type="ECO:0000256" key="4">
    <source>
        <dbReference type="ARBA" id="ARBA00022989"/>
    </source>
</evidence>
<dbReference type="InterPro" id="IPR036640">
    <property type="entry name" value="ABC1_TM_sf"/>
</dbReference>
<accession>A0ABR3P1Y4</accession>
<dbReference type="GeneID" id="95978131"/>
<dbReference type="InterPro" id="IPR050173">
    <property type="entry name" value="ABC_transporter_C-like"/>
</dbReference>
<sequence>MRRPLVAASIPRLFLIIFRYSQPALVKEVIKYVEGHRVGTGGNDEQSKGLWLVVSAILIYVGIAVSTAIYQHHINRLRLMTRSSLMRLIHDNTMQSVGAAYDNSEAPTLISNDAVNLDGAAEMIHETWAQVFEVLIGISFLANQVDYLWLPPFILIYPCSYMSRFVAKHLQPHQKAWSIAT</sequence>
<evidence type="ECO:0000256" key="2">
    <source>
        <dbReference type="ARBA" id="ARBA00022741"/>
    </source>
</evidence>
<evidence type="ECO:0008006" key="9">
    <source>
        <dbReference type="Google" id="ProtNLM"/>
    </source>
</evidence>
<dbReference type="Proteomes" id="UP001562354">
    <property type="component" value="Unassembled WGS sequence"/>
</dbReference>
<keyword evidence="2" id="KW-0547">Nucleotide-binding</keyword>
<dbReference type="Gene3D" id="1.20.1560.10">
    <property type="entry name" value="ABC transporter type 1, transmembrane domain"/>
    <property type="match status" value="1"/>
</dbReference>
<feature type="transmembrane region" description="Helical" evidence="6">
    <location>
        <begin position="50"/>
        <end position="70"/>
    </location>
</feature>
<keyword evidence="4 6" id="KW-1133">Transmembrane helix</keyword>
<evidence type="ECO:0000313" key="7">
    <source>
        <dbReference type="EMBL" id="KAL1296802.1"/>
    </source>
</evidence>